<dbReference type="InterPro" id="IPR053154">
    <property type="entry name" value="c-di-AMP_regulator"/>
</dbReference>
<dbReference type="AlphaFoldDB" id="A0A0T6BSC5"/>
<dbReference type="EMBL" id="LECW02000007">
    <property type="protein sequence ID" value="KRT94545.1"/>
    <property type="molecule type" value="Genomic_DNA"/>
</dbReference>
<dbReference type="STRING" id="1664069.BGLY_0181"/>
<evidence type="ECO:0000313" key="4">
    <source>
        <dbReference type="EMBL" id="MEC0485980.1"/>
    </source>
</evidence>
<evidence type="ECO:0000313" key="5">
    <source>
        <dbReference type="Proteomes" id="UP000036168"/>
    </source>
</evidence>
<reference evidence="4 6" key="3">
    <citation type="submission" date="2023-03" db="EMBL/GenBank/DDBJ databases">
        <title>Agriculturally important microbes genome sequencing.</title>
        <authorList>
            <person name="Dunlap C."/>
        </authorList>
    </citation>
    <scope>NUCLEOTIDE SEQUENCE [LARGE SCALE GENOMIC DNA]</scope>
    <source>
        <strain evidence="4 6">CBP-3203</strain>
    </source>
</reference>
<dbReference type="Pfam" id="PF07949">
    <property type="entry name" value="YbbR"/>
    <property type="match status" value="3"/>
</dbReference>
<keyword evidence="2" id="KW-0732">Signal</keyword>
<gene>
    <name evidence="3" type="ORF">AB447_214550</name>
    <name evidence="4" type="ORF">P8828_14310</name>
</gene>
<dbReference type="RefSeq" id="WP_048356509.1">
    <property type="nucleotide sequence ID" value="NZ_CP023481.1"/>
</dbReference>
<evidence type="ECO:0000256" key="1">
    <source>
        <dbReference type="SAM" id="MobiDB-lite"/>
    </source>
</evidence>
<protein>
    <submittedName>
        <fullName evidence="3 4">YbbR-like domain-containing protein</fullName>
    </submittedName>
</protein>
<organism evidence="3 5">
    <name type="scientific">Bacillus glycinifermentans</name>
    <dbReference type="NCBI Taxonomy" id="1664069"/>
    <lineage>
        <taxon>Bacteria</taxon>
        <taxon>Bacillati</taxon>
        <taxon>Bacillota</taxon>
        <taxon>Bacilli</taxon>
        <taxon>Bacillales</taxon>
        <taxon>Bacillaceae</taxon>
        <taxon>Bacillus</taxon>
    </lineage>
</organism>
<reference evidence="3" key="2">
    <citation type="submission" date="2015-10" db="EMBL/GenBank/DDBJ databases">
        <authorList>
            <person name="Gilbert D.G."/>
        </authorList>
    </citation>
    <scope>NUCLEOTIDE SEQUENCE</scope>
    <source>
        <strain evidence="3">GO-13</strain>
    </source>
</reference>
<dbReference type="Gene3D" id="2.170.120.40">
    <property type="entry name" value="YbbR-like domain"/>
    <property type="match status" value="2"/>
</dbReference>
<accession>A0A0T6BSC5</accession>
<dbReference type="OrthoDB" id="2960905at2"/>
<keyword evidence="6" id="KW-1185">Reference proteome</keyword>
<dbReference type="PANTHER" id="PTHR37804:SF1">
    <property type="entry name" value="CDAA REGULATORY PROTEIN CDAR"/>
    <property type="match status" value="1"/>
</dbReference>
<dbReference type="InterPro" id="IPR012505">
    <property type="entry name" value="YbbR"/>
</dbReference>
<reference evidence="3 5" key="1">
    <citation type="journal article" date="2015" name="Int. J. Syst. Evol. Microbiol.">
        <title>Bacillus glycinifermentans sp. nov., isolated from fermented soybean paste.</title>
        <authorList>
            <person name="Kim S.J."/>
            <person name="Dunlap C.A."/>
            <person name="Kwon S.W."/>
            <person name="Rooney A.P."/>
        </authorList>
    </citation>
    <scope>NUCLEOTIDE SEQUENCE [LARGE SCALE GENOMIC DNA]</scope>
    <source>
        <strain evidence="3 5">GO-13</strain>
    </source>
</reference>
<evidence type="ECO:0000313" key="6">
    <source>
        <dbReference type="Proteomes" id="UP001341297"/>
    </source>
</evidence>
<evidence type="ECO:0000256" key="2">
    <source>
        <dbReference type="SAM" id="SignalP"/>
    </source>
</evidence>
<dbReference type="PANTHER" id="PTHR37804">
    <property type="entry name" value="CDAA REGULATORY PROTEIN CDAR"/>
    <property type="match status" value="1"/>
</dbReference>
<proteinExistence type="predicted"/>
<feature type="compositionally biased region" description="Basic and acidic residues" evidence="1">
    <location>
        <begin position="415"/>
        <end position="438"/>
    </location>
</feature>
<feature type="signal peptide" evidence="2">
    <location>
        <begin position="1"/>
        <end position="31"/>
    </location>
</feature>
<dbReference type="Gene3D" id="2.170.120.30">
    <property type="match status" value="2"/>
</dbReference>
<comment type="caution">
    <text evidence="3">The sequence shown here is derived from an EMBL/GenBank/DDBJ whole genome shotgun (WGS) entry which is preliminary data.</text>
</comment>
<dbReference type="Proteomes" id="UP000036168">
    <property type="component" value="Unassembled WGS sequence"/>
</dbReference>
<feature type="region of interest" description="Disordered" evidence="1">
    <location>
        <begin position="400"/>
        <end position="438"/>
    </location>
</feature>
<name>A0A0T6BSC5_9BACI</name>
<dbReference type="EMBL" id="JARRTL010000013">
    <property type="protein sequence ID" value="MEC0485980.1"/>
    <property type="molecule type" value="Genomic_DNA"/>
</dbReference>
<sequence>MDKFLNNPWAVKLVALLFAFLLYFAVHSAQAPTPKKPGESFFPTATTDEATLTDIPVKAYYDDENYVVTGVPQTVNVTIKGPTGTVKKVRQVKDFEIYADMQNLKTGRHKVELKARNVAEGLSVSINPSAANVTIEEKTTKEFPVEADFYNKNKMKDGYSPEQPIVNPKNVSVTGAKAVIDRIASIKATINLEGVDQTVEKEAKLTVYDTDGNVLPVEVAPSVVKITVPVTSPSKKVPIKLERKGSLPDGISISSLDMSPGEATVYGPQNVLDSLEFVDGTEIDLSKIKDDTQIEADIPVPEGAKKVSPEKVTIKVKVDKEEEKKLKNVSIKTVGLSDSQDLEFLDPKTGKLDITAKGSDAAISKLQPSDIELYLNAADLSDGDHNVKLEVNGPQNITWSLPQKSVKVRISSKTSKNENDKGQDEKEQDHSETDSQPS</sequence>
<dbReference type="Proteomes" id="UP001341297">
    <property type="component" value="Unassembled WGS sequence"/>
</dbReference>
<evidence type="ECO:0000313" key="3">
    <source>
        <dbReference type="EMBL" id="KRT94545.1"/>
    </source>
</evidence>
<feature type="chain" id="PRO_5013467979" evidence="2">
    <location>
        <begin position="32"/>
        <end position="438"/>
    </location>
</feature>